<dbReference type="GO" id="GO:0016491">
    <property type="term" value="F:oxidoreductase activity"/>
    <property type="evidence" value="ECO:0007669"/>
    <property type="project" value="UniProtKB-KW"/>
</dbReference>
<accession>A0ABW2UL37</accession>
<dbReference type="PANTHER" id="PTHR13847:SF287">
    <property type="entry name" value="FAD-DEPENDENT OXIDOREDUCTASE DOMAIN-CONTAINING PROTEIN 1"/>
    <property type="match status" value="1"/>
</dbReference>
<dbReference type="EMBL" id="JBHTFQ010000008">
    <property type="protein sequence ID" value="MFC7705429.1"/>
    <property type="molecule type" value="Genomic_DNA"/>
</dbReference>
<evidence type="ECO:0000313" key="4">
    <source>
        <dbReference type="Proteomes" id="UP001596516"/>
    </source>
</evidence>
<dbReference type="EC" id="1.-.-.-" evidence="3"/>
<evidence type="ECO:0000313" key="3">
    <source>
        <dbReference type="EMBL" id="MFC7705429.1"/>
    </source>
</evidence>
<dbReference type="RefSeq" id="WP_377405345.1">
    <property type="nucleotide sequence ID" value="NZ_JBHTFQ010000008.1"/>
</dbReference>
<dbReference type="Pfam" id="PF01266">
    <property type="entry name" value="DAO"/>
    <property type="match status" value="1"/>
</dbReference>
<dbReference type="Proteomes" id="UP001596516">
    <property type="component" value="Unassembled WGS sequence"/>
</dbReference>
<dbReference type="SUPFAM" id="SSF51905">
    <property type="entry name" value="FAD/NAD(P)-binding domain"/>
    <property type="match status" value="1"/>
</dbReference>
<dbReference type="SUPFAM" id="SSF54373">
    <property type="entry name" value="FAD-linked reductases, C-terminal domain"/>
    <property type="match status" value="1"/>
</dbReference>
<protein>
    <submittedName>
        <fullName evidence="3">NAD(P)/FAD-dependent oxidoreductase</fullName>
        <ecNumber evidence="3">1.-.-.-</ecNumber>
    </submittedName>
</protein>
<sequence length="386" mass="40109">MRTKLDIAVLGAGVVGAATARHIADRGGRVAVIDATGPSAGASGASDGAVSVASKKPGTLARLATASLLYTRQLATGGVLSHAFLPRPAWYFATRDAEEQALDALVAKLRAIDGPVQAFADGGSALLSGVGPTVRRIVEIRGEGHMTGYSATAAYLDHPGIERRWPEKVRAIDPDISGVTLTLDSGRVRARRVVVALGLGTPRLFPELPVRPRAGQLFVTDRGPVGRLPGALTAASYLIAKTEDPTRLPEPPVVIDPLATGQYLIGSSREEHGDPSRVDFDTMLALIRRAAKVWPALSERRVIRAFAGVRAATADGLPIVGPLPDAPNVIIATGFEGDGICLSALIGREVAQMALGDAPDAALAADLAALTPARFAAEPGRHQWAG</sequence>
<dbReference type="InterPro" id="IPR036188">
    <property type="entry name" value="FAD/NAD-bd_sf"/>
</dbReference>
<dbReference type="InterPro" id="IPR006076">
    <property type="entry name" value="FAD-dep_OxRdtase"/>
</dbReference>
<proteinExistence type="predicted"/>
<keyword evidence="1 3" id="KW-0560">Oxidoreductase</keyword>
<organism evidence="3 4">
    <name type="scientific">Plastorhodobacter daqingensis</name>
    <dbReference type="NCBI Taxonomy" id="1387281"/>
    <lineage>
        <taxon>Bacteria</taxon>
        <taxon>Pseudomonadati</taxon>
        <taxon>Pseudomonadota</taxon>
        <taxon>Alphaproteobacteria</taxon>
        <taxon>Rhodobacterales</taxon>
        <taxon>Paracoccaceae</taxon>
        <taxon>Plastorhodobacter</taxon>
    </lineage>
</organism>
<gene>
    <name evidence="3" type="ORF">ACFQXB_14625</name>
</gene>
<keyword evidence="4" id="KW-1185">Reference proteome</keyword>
<dbReference type="PANTHER" id="PTHR13847">
    <property type="entry name" value="SARCOSINE DEHYDROGENASE-RELATED"/>
    <property type="match status" value="1"/>
</dbReference>
<feature type="domain" description="FAD dependent oxidoreductase" evidence="2">
    <location>
        <begin position="6"/>
        <end position="353"/>
    </location>
</feature>
<name>A0ABW2UL37_9RHOB</name>
<comment type="caution">
    <text evidence="3">The sequence shown here is derived from an EMBL/GenBank/DDBJ whole genome shotgun (WGS) entry which is preliminary data.</text>
</comment>
<evidence type="ECO:0000256" key="1">
    <source>
        <dbReference type="ARBA" id="ARBA00023002"/>
    </source>
</evidence>
<dbReference type="Gene3D" id="3.30.9.10">
    <property type="entry name" value="D-Amino Acid Oxidase, subunit A, domain 2"/>
    <property type="match status" value="1"/>
</dbReference>
<reference evidence="4" key="1">
    <citation type="journal article" date="2019" name="Int. J. Syst. Evol. Microbiol.">
        <title>The Global Catalogue of Microorganisms (GCM) 10K type strain sequencing project: providing services to taxonomists for standard genome sequencing and annotation.</title>
        <authorList>
            <consortium name="The Broad Institute Genomics Platform"/>
            <consortium name="The Broad Institute Genome Sequencing Center for Infectious Disease"/>
            <person name="Wu L."/>
            <person name="Ma J."/>
        </authorList>
    </citation>
    <scope>NUCLEOTIDE SEQUENCE [LARGE SCALE GENOMIC DNA]</scope>
    <source>
        <strain evidence="4">CGMCC 1.12750</strain>
    </source>
</reference>
<dbReference type="Gene3D" id="3.50.50.60">
    <property type="entry name" value="FAD/NAD(P)-binding domain"/>
    <property type="match status" value="1"/>
</dbReference>
<evidence type="ECO:0000259" key="2">
    <source>
        <dbReference type="Pfam" id="PF01266"/>
    </source>
</evidence>